<dbReference type="RefSeq" id="WP_078664176.1">
    <property type="nucleotide sequence ID" value="NZ_FUXM01000001.1"/>
</dbReference>
<accession>A0A1T4L4J6</accession>
<dbReference type="Gene3D" id="3.30.565.10">
    <property type="entry name" value="Histidine kinase-like ATPase, C-terminal domain"/>
    <property type="match status" value="1"/>
</dbReference>
<dbReference type="SUPFAM" id="SSF109604">
    <property type="entry name" value="HD-domain/PDEase-like"/>
    <property type="match status" value="1"/>
</dbReference>
<dbReference type="EMBL" id="FUXM01000001">
    <property type="protein sequence ID" value="SJZ49538.1"/>
    <property type="molecule type" value="Genomic_DNA"/>
</dbReference>
<feature type="domain" description="HD-GYP" evidence="2">
    <location>
        <begin position="18"/>
        <end position="213"/>
    </location>
</feature>
<evidence type="ECO:0000259" key="2">
    <source>
        <dbReference type="PROSITE" id="PS51832"/>
    </source>
</evidence>
<name>A0A1T4L4J6_9FIRM</name>
<sequence>MDIKYISLFAAKYSEIPTNEVMIAAINTIIQAVEAKDSYTKHHSQKVAEYARIIALEMDLPQEQVEQIYLAALFHDIGKIGVPDQILRKPDKLTEEEMTLLKQHPLIACRILEGFESFRELLPAIAQHHEYWNGSGYPYGLVGETIDLGARILAVADAFDAMTSDRVYRPGMSQEQAIGILIQEAGKQWDPQVVNVFINWWEKTFNPEGHHDWQYKHIVALYKNFLEDVTNGKVKLISDEEIKHHELDYTYFTKVSIKSVFDISQARQMFSNWLEKILVPQHKQRIYSVVFSELITNIVKHAGRGHVQWGLDKSYNIIITLRDEGKGFVLEKLPNPS</sequence>
<evidence type="ECO:0000259" key="1">
    <source>
        <dbReference type="PROSITE" id="PS51831"/>
    </source>
</evidence>
<dbReference type="Proteomes" id="UP000189933">
    <property type="component" value="Unassembled WGS sequence"/>
</dbReference>
<dbReference type="InterPro" id="IPR006675">
    <property type="entry name" value="HDIG_dom"/>
</dbReference>
<dbReference type="Gene3D" id="1.10.3210.10">
    <property type="entry name" value="Hypothetical protein af1432"/>
    <property type="match status" value="1"/>
</dbReference>
<dbReference type="NCBIfam" id="TIGR00277">
    <property type="entry name" value="HDIG"/>
    <property type="match status" value="1"/>
</dbReference>
<dbReference type="CDD" id="cd00077">
    <property type="entry name" value="HDc"/>
    <property type="match status" value="1"/>
</dbReference>
<dbReference type="PROSITE" id="PS51832">
    <property type="entry name" value="HD_GYP"/>
    <property type="match status" value="1"/>
</dbReference>
<dbReference type="OrthoDB" id="9798833at2"/>
<dbReference type="InterPro" id="IPR006674">
    <property type="entry name" value="HD_domain"/>
</dbReference>
<dbReference type="InterPro" id="IPR036890">
    <property type="entry name" value="HATPase_C_sf"/>
</dbReference>
<gene>
    <name evidence="3" type="ORF">SAMN02745885_00012</name>
</gene>
<dbReference type="Pfam" id="PF13487">
    <property type="entry name" value="HD_5"/>
    <property type="match status" value="1"/>
</dbReference>
<dbReference type="PANTHER" id="PTHR43155:SF2">
    <property type="entry name" value="CYCLIC DI-GMP PHOSPHODIESTERASE PA4108"/>
    <property type="match status" value="1"/>
</dbReference>
<dbReference type="SMART" id="SM00471">
    <property type="entry name" value="HDc"/>
    <property type="match status" value="1"/>
</dbReference>
<organism evidence="3 4">
    <name type="scientific">Carboxydocella sporoproducens DSM 16521</name>
    <dbReference type="NCBI Taxonomy" id="1121270"/>
    <lineage>
        <taxon>Bacteria</taxon>
        <taxon>Bacillati</taxon>
        <taxon>Bacillota</taxon>
        <taxon>Clostridia</taxon>
        <taxon>Eubacteriales</taxon>
        <taxon>Clostridiales Family XVI. Incertae Sedis</taxon>
        <taxon>Carboxydocella</taxon>
    </lineage>
</organism>
<keyword evidence="4" id="KW-1185">Reference proteome</keyword>
<dbReference type="PROSITE" id="PS51831">
    <property type="entry name" value="HD"/>
    <property type="match status" value="1"/>
</dbReference>
<evidence type="ECO:0000313" key="4">
    <source>
        <dbReference type="Proteomes" id="UP000189933"/>
    </source>
</evidence>
<evidence type="ECO:0000313" key="3">
    <source>
        <dbReference type="EMBL" id="SJZ49538.1"/>
    </source>
</evidence>
<proteinExistence type="predicted"/>
<dbReference type="AlphaFoldDB" id="A0A1T4L4J6"/>
<dbReference type="PANTHER" id="PTHR43155">
    <property type="entry name" value="CYCLIC DI-GMP PHOSPHODIESTERASE PA4108-RELATED"/>
    <property type="match status" value="1"/>
</dbReference>
<feature type="domain" description="HD" evidence="1">
    <location>
        <begin position="40"/>
        <end position="162"/>
    </location>
</feature>
<dbReference type="InterPro" id="IPR003607">
    <property type="entry name" value="HD/PDEase_dom"/>
</dbReference>
<dbReference type="InterPro" id="IPR037522">
    <property type="entry name" value="HD_GYP_dom"/>
</dbReference>
<protein>
    <submittedName>
        <fullName evidence="3">HDIG domain-containing protein</fullName>
    </submittedName>
</protein>
<reference evidence="4" key="1">
    <citation type="submission" date="2017-02" db="EMBL/GenBank/DDBJ databases">
        <authorList>
            <person name="Varghese N."/>
            <person name="Submissions S."/>
        </authorList>
    </citation>
    <scope>NUCLEOTIDE SEQUENCE [LARGE SCALE GENOMIC DNA]</scope>
    <source>
        <strain evidence="4">DSM 16521</strain>
    </source>
</reference>